<dbReference type="InterPro" id="IPR003774">
    <property type="entry name" value="AlgH-like"/>
</dbReference>
<protein>
    <recommendedName>
        <fullName evidence="2">UPF0301 protein CDV49_09310</fullName>
    </recommendedName>
</protein>
<sequence>MSSRTTHMSDLGGKLLIAMPGLGDPRFERSVILICAHSPQGSMGLVVNKPAADISFEALLDQLSIPHFGGRCPIHVGGPMEAARGFVLHSPQIDDEEEAGTIEVGPHFAMTTTPDILREIARGTGPGQALLALGYAGWGPGQLENEILRDDWLVCNALPDLVFAADNGTKWLAAIRSMGVDPISLSAFGGRA</sequence>
<dbReference type="PANTHER" id="PTHR30327">
    <property type="entry name" value="UNCHARACTERIZED PROTEIN YQGE"/>
    <property type="match status" value="1"/>
</dbReference>
<dbReference type="EMBL" id="NIPW01000012">
    <property type="protein sequence ID" value="OWJ78224.1"/>
    <property type="molecule type" value="Genomic_DNA"/>
</dbReference>
<comment type="similarity">
    <text evidence="1 2">Belongs to the UPF0301 (AlgH) family.</text>
</comment>
<comment type="caution">
    <text evidence="3">The sequence shown here is derived from an EMBL/GenBank/DDBJ whole genome shotgun (WGS) entry which is preliminary data.</text>
</comment>
<keyword evidence="4" id="KW-1185">Reference proteome</keyword>
<proteinExistence type="inferred from homology"/>
<dbReference type="SUPFAM" id="SSF143456">
    <property type="entry name" value="VC0467-like"/>
    <property type="match status" value="1"/>
</dbReference>
<organism evidence="3 4">
    <name type="scientific">Haematobacter genomosp. 1</name>
    <dbReference type="NCBI Taxonomy" id="366618"/>
    <lineage>
        <taxon>Bacteria</taxon>
        <taxon>Pseudomonadati</taxon>
        <taxon>Pseudomonadota</taxon>
        <taxon>Alphaproteobacteria</taxon>
        <taxon>Rhodobacterales</taxon>
        <taxon>Paracoccaceae</taxon>
        <taxon>Haematobacter</taxon>
    </lineage>
</organism>
<reference evidence="3 4" key="1">
    <citation type="submission" date="2016-12" db="EMBL/GenBank/DDBJ databases">
        <title>Comparison of Traditional DNA-DNA Hybridization with In Silico Genomic Analysis.</title>
        <authorList>
            <person name="Nicholson A.C."/>
            <person name="Humrighouse B.W."/>
            <person name="Graziano J."/>
            <person name="Lasker B."/>
            <person name="Whitney A.M."/>
            <person name="Mcquiston J.R."/>
        </authorList>
    </citation>
    <scope>NUCLEOTIDE SEQUENCE [LARGE SCALE GENOMIC DNA]</scope>
    <source>
        <strain evidence="3 4">H2240</strain>
    </source>
</reference>
<dbReference type="HAMAP" id="MF_00758">
    <property type="entry name" value="UPF0301"/>
    <property type="match status" value="1"/>
</dbReference>
<dbReference type="AlphaFoldDB" id="A0A212AC08"/>
<accession>A0A212AC08</accession>
<evidence type="ECO:0000256" key="2">
    <source>
        <dbReference type="HAMAP-Rule" id="MF_00758"/>
    </source>
</evidence>
<dbReference type="Gene3D" id="3.40.1740.10">
    <property type="entry name" value="VC0467-like"/>
    <property type="match status" value="1"/>
</dbReference>
<name>A0A212AC08_9RHOB</name>
<dbReference type="Pfam" id="PF02622">
    <property type="entry name" value="DUF179"/>
    <property type="match status" value="1"/>
</dbReference>
<evidence type="ECO:0000313" key="3">
    <source>
        <dbReference type="EMBL" id="OWJ78224.1"/>
    </source>
</evidence>
<evidence type="ECO:0000256" key="1">
    <source>
        <dbReference type="ARBA" id="ARBA00009600"/>
    </source>
</evidence>
<dbReference type="Proteomes" id="UP000196878">
    <property type="component" value="Unassembled WGS sequence"/>
</dbReference>
<dbReference type="PANTHER" id="PTHR30327:SF1">
    <property type="entry name" value="UPF0301 PROTEIN YQGE"/>
    <property type="match status" value="1"/>
</dbReference>
<dbReference type="OrthoDB" id="9807486at2"/>
<dbReference type="GO" id="GO:0005829">
    <property type="term" value="C:cytosol"/>
    <property type="evidence" value="ECO:0007669"/>
    <property type="project" value="TreeGrafter"/>
</dbReference>
<gene>
    <name evidence="3" type="ORF">CDV49_09310</name>
</gene>
<evidence type="ECO:0000313" key="4">
    <source>
        <dbReference type="Proteomes" id="UP000196878"/>
    </source>
</evidence>